<evidence type="ECO:0000313" key="4">
    <source>
        <dbReference type="Proteomes" id="UP000811609"/>
    </source>
</evidence>
<dbReference type="Pfam" id="PF13768">
    <property type="entry name" value="VWA_3"/>
    <property type="match status" value="1"/>
</dbReference>
<comment type="caution">
    <text evidence="3">The sequence shown here is derived from an EMBL/GenBank/DDBJ whole genome shotgun (WGS) entry which is preliminary data.</text>
</comment>
<dbReference type="PROSITE" id="PS50234">
    <property type="entry name" value="VWFA"/>
    <property type="match status" value="1"/>
</dbReference>
<evidence type="ECO:0000259" key="1">
    <source>
        <dbReference type="PROSITE" id="PS50234"/>
    </source>
</evidence>
<organism evidence="3 4">
    <name type="scientific">Carya illinoinensis</name>
    <name type="common">Pecan</name>
    <dbReference type="NCBI Taxonomy" id="32201"/>
    <lineage>
        <taxon>Eukaryota</taxon>
        <taxon>Viridiplantae</taxon>
        <taxon>Streptophyta</taxon>
        <taxon>Embryophyta</taxon>
        <taxon>Tracheophyta</taxon>
        <taxon>Spermatophyta</taxon>
        <taxon>Magnoliopsida</taxon>
        <taxon>eudicotyledons</taxon>
        <taxon>Gunneridae</taxon>
        <taxon>Pentapetalae</taxon>
        <taxon>rosids</taxon>
        <taxon>fabids</taxon>
        <taxon>Fagales</taxon>
        <taxon>Juglandaceae</taxon>
        <taxon>Carya</taxon>
    </lineage>
</organism>
<dbReference type="EMBL" id="CM031810">
    <property type="protein sequence ID" value="KAG6665037.1"/>
    <property type="molecule type" value="Genomic_DNA"/>
</dbReference>
<dbReference type="Proteomes" id="UP000811609">
    <property type="component" value="Chromosome 2"/>
</dbReference>
<keyword evidence="4" id="KW-1185">Reference proteome</keyword>
<dbReference type="InterPro" id="IPR017941">
    <property type="entry name" value="Rieske_2Fe-2S"/>
</dbReference>
<dbReference type="PANTHER" id="PTHR46503:SF9">
    <property type="entry name" value="INTER ALPHA-TRYPSIN INHIBITOR, HEAVY CHAIN-LIKE PROTEIN"/>
    <property type="match status" value="1"/>
</dbReference>
<evidence type="ECO:0000313" key="3">
    <source>
        <dbReference type="EMBL" id="KAG6665037.1"/>
    </source>
</evidence>
<evidence type="ECO:0000259" key="2">
    <source>
        <dbReference type="PROSITE" id="PS51296"/>
    </source>
</evidence>
<dbReference type="InterPro" id="IPR002035">
    <property type="entry name" value="VWF_A"/>
</dbReference>
<sequence>MAKEFSTCVEYGLKLSQRIYYGKESASSSAPVVVPAMSKFSAEGYLPSAPTVYAVVPEPEVVDNPDVPSYQPYVHGRCVPPALIPLQMHAVAMEIESYLDTAFVAVSGTWRVHCVMASRRCDCRIAVPMGEQGSLLGVEVDVNGRSYRTQLIRMEDVKDIEKMTKCEDGRFIKCQIYTLKVPQVDGGTTLSIKMSWSQKLIYLGGQFCLNVPFSFPAYVNPVGKKISKREKIFLKVNSGTGRELLCRSISHPLKELTREVSKVSFLYEAEVPVWSNADFTFSYTVNSSDIFGGVLLQSPFPRDFDQREMFCLYLFSVNIQSRKVFRKDIVFLIDISGSMRGDPLENTKNALVASLSKLNPQDSFNIIAFNGEIHLFSSTMKLATMEAVSNATDWVDVNLVADGGTNILLPLNQAMKLLAETTDSIPLIFLITDGAVEDERKICNIMKGYLKSGDSICPRICTLGIGSYCNHYFLQMLAHIGMGHYDAAYDADTIYFLMQRLITSASSVILANVKMDTLEHVDSLELFPSHFLDLSSGSPLILSGRYNGNFPESVKISGTLADMSNFVIDLKVQRAKDMPLDRMFARRHIDILTARAWLSENKELEEKVAKMSVQSGVPCEYTCMVFVQDDAGKKAPELLWTQEANSKLKQQKQVEVEGLKIMILGKLGVGFGNLAATAGNIVPGTEEASSFDPAQLLMKTASNCCGQLLDRCCCMCFIKTCSYMNDRCAIVFTQLCAALACFECLDCCCELSRRSSPQALSYLKGYVIEGYGVEDEHGEESSPNAMFTWRDHWYPVSLIEDLDPLLPTPFQLLGRDLVLWFDRSAREWVAFDDKCPHHLAPLSVN</sequence>
<dbReference type="PANTHER" id="PTHR46503">
    <property type="entry name" value="INTER-ALPHA-TRYPSIN INHIBITOR HEAVY CHAIN-LIKE PROTEIN"/>
    <property type="match status" value="1"/>
</dbReference>
<protein>
    <recommendedName>
        <fullName evidence="5">VWFA domain-containing protein</fullName>
    </recommendedName>
</protein>
<evidence type="ECO:0008006" key="5">
    <source>
        <dbReference type="Google" id="ProtNLM"/>
    </source>
</evidence>
<dbReference type="CDD" id="cd01461">
    <property type="entry name" value="vWA_interalpha_trypsin_inhibitor"/>
    <property type="match status" value="1"/>
</dbReference>
<reference evidence="3" key="1">
    <citation type="submission" date="2020-12" db="EMBL/GenBank/DDBJ databases">
        <title>WGS assembly of Carya illinoinensis cv. Pawnee.</title>
        <authorList>
            <person name="Platts A."/>
            <person name="Shu S."/>
            <person name="Wright S."/>
            <person name="Barry K."/>
            <person name="Edger P."/>
            <person name="Pires J.C."/>
            <person name="Schmutz J."/>
        </authorList>
    </citation>
    <scope>NUCLEOTIDE SEQUENCE</scope>
    <source>
        <tissue evidence="3">Leaf</tissue>
    </source>
</reference>
<dbReference type="Pfam" id="PF00355">
    <property type="entry name" value="Rieske"/>
    <property type="match status" value="1"/>
</dbReference>
<proteinExistence type="predicted"/>
<gene>
    <name evidence="3" type="ORF">CIPAW_02G134500</name>
</gene>
<feature type="domain" description="VWFA" evidence="1">
    <location>
        <begin position="328"/>
        <end position="501"/>
    </location>
</feature>
<dbReference type="SMART" id="SM00327">
    <property type="entry name" value="VWA"/>
    <property type="match status" value="1"/>
</dbReference>
<name>A0A8T1RDK2_CARIL</name>
<dbReference type="GO" id="GO:0051537">
    <property type="term" value="F:2 iron, 2 sulfur cluster binding"/>
    <property type="evidence" value="ECO:0007669"/>
    <property type="project" value="InterPro"/>
</dbReference>
<accession>A0A8T1RDK2</accession>
<dbReference type="AlphaFoldDB" id="A0A8T1RDK2"/>
<feature type="domain" description="Rieske" evidence="2">
    <location>
        <begin position="793"/>
        <end position="845"/>
    </location>
</feature>
<dbReference type="PROSITE" id="PS51296">
    <property type="entry name" value="RIESKE"/>
    <property type="match status" value="1"/>
</dbReference>